<feature type="compositionally biased region" description="Low complexity" evidence="1">
    <location>
        <begin position="390"/>
        <end position="424"/>
    </location>
</feature>
<organism evidence="2 3">
    <name type="scientific">Orchesella cincta</name>
    <name type="common">Springtail</name>
    <name type="synonym">Podura cincta</name>
    <dbReference type="NCBI Taxonomy" id="48709"/>
    <lineage>
        <taxon>Eukaryota</taxon>
        <taxon>Metazoa</taxon>
        <taxon>Ecdysozoa</taxon>
        <taxon>Arthropoda</taxon>
        <taxon>Hexapoda</taxon>
        <taxon>Collembola</taxon>
        <taxon>Entomobryomorpha</taxon>
        <taxon>Entomobryoidea</taxon>
        <taxon>Orchesellidae</taxon>
        <taxon>Orchesellinae</taxon>
        <taxon>Orchesella</taxon>
    </lineage>
</organism>
<evidence type="ECO:0000313" key="3">
    <source>
        <dbReference type="Proteomes" id="UP000094527"/>
    </source>
</evidence>
<dbReference type="STRING" id="48709.A0A1D2MKN2"/>
<feature type="compositionally biased region" description="Low complexity" evidence="1">
    <location>
        <begin position="671"/>
        <end position="680"/>
    </location>
</feature>
<keyword evidence="3" id="KW-1185">Reference proteome</keyword>
<dbReference type="EMBL" id="LJIJ01000954">
    <property type="protein sequence ID" value="ODM93567.1"/>
    <property type="molecule type" value="Genomic_DNA"/>
</dbReference>
<comment type="caution">
    <text evidence="2">The sequence shown here is derived from an EMBL/GenBank/DDBJ whole genome shotgun (WGS) entry which is preliminary data.</text>
</comment>
<feature type="region of interest" description="Disordered" evidence="1">
    <location>
        <begin position="733"/>
        <end position="754"/>
    </location>
</feature>
<sequence>MADLFVINQTIDADILFLKSLRKSQLMNMSVIKTRRSNDRSPIQTSRQTAIRIRAPCFQALQSKESKIPVGIAVAWQRLVTSTSTNPTAASVMTTKAESGGSGSDHPQLLHFPAKQKVAAAAATHNHHHHNHSSSISSSTSNNNSNNPIYANRNNSGDNNNTSSSSSAGGSSSNPSANKNGYGESSDISVGSSVNSGNNIIGRPLSACGEPSGGGGIVPFCPSAASPLSRPLPSSSVPPNLGFPTASSYQYPHRGPYIDYPYGIAGNSGSGGFAMPSSPHHHHHHHQQHLVGNGHFWGLENPSVPLLSPGMPSPGASEYLQLSMQQQMQLHQQHLLATTRQSSLPLSSSSPYNPYLPFLYPHHQDPSLAAKSPYYDHFFHQNELIRHHQQQQQHQQSQLLLSQHQQQQQHEAFQHHQQQQQQLQHHSHQTDTGNSNNSGITNSVNSSNNNGSSGRTSSTNNSNVSVSNVGGFDLLANNGSQHHRAIPMQVASSRTSIPLLSPSPTGGLRTSTPTSTLVIIIIINTAAATTTATIVTSCNTSTTPHQDHSSSQSASASWPAASPSTGVELSSSYSSSYSSASSPSPSFLLLHHQQQHPHLFTSSSAALSPKSLTSSTPSPVTVHDFNSGLNVVIGNSNGNSGSSSGNNNLSSAMLTARKCATPSPISLTPRGLLSPFGSPFSPSPVPTHPGNNNNNNNKDLVWKEDAAKIKPIPTKAHAGGSVDELRTMIANGHGATMEKGGGSLTTTPTSSPSL</sequence>
<feature type="region of interest" description="Disordered" evidence="1">
    <location>
        <begin position="386"/>
        <end position="464"/>
    </location>
</feature>
<feature type="region of interest" description="Disordered" evidence="1">
    <location>
        <begin position="116"/>
        <end position="191"/>
    </location>
</feature>
<feature type="non-terminal residue" evidence="2">
    <location>
        <position position="754"/>
    </location>
</feature>
<name>A0A1D2MKN2_ORCCI</name>
<reference evidence="2 3" key="1">
    <citation type="journal article" date="2016" name="Genome Biol. Evol.">
        <title>Gene Family Evolution Reflects Adaptation to Soil Environmental Stressors in the Genome of the Collembolan Orchesella cincta.</title>
        <authorList>
            <person name="Faddeeva-Vakhrusheva A."/>
            <person name="Derks M.F."/>
            <person name="Anvar S.Y."/>
            <person name="Agamennone V."/>
            <person name="Suring W."/>
            <person name="Smit S."/>
            <person name="van Straalen N.M."/>
            <person name="Roelofs D."/>
        </authorList>
    </citation>
    <scope>NUCLEOTIDE SEQUENCE [LARGE SCALE GENOMIC DNA]</scope>
    <source>
        <tissue evidence="2">Mixed pool</tissue>
    </source>
</reference>
<feature type="region of interest" description="Disordered" evidence="1">
    <location>
        <begin position="539"/>
        <end position="561"/>
    </location>
</feature>
<feature type="compositionally biased region" description="Low complexity" evidence="1">
    <location>
        <begin position="744"/>
        <end position="754"/>
    </location>
</feature>
<feature type="compositionally biased region" description="Low complexity" evidence="1">
    <location>
        <begin position="432"/>
        <end position="464"/>
    </location>
</feature>
<dbReference type="AlphaFoldDB" id="A0A1D2MKN2"/>
<proteinExistence type="predicted"/>
<gene>
    <name evidence="2" type="ORF">Ocin01_13115</name>
</gene>
<dbReference type="OMA" id="QHHISTR"/>
<accession>A0A1D2MKN2</accession>
<dbReference type="Proteomes" id="UP000094527">
    <property type="component" value="Unassembled WGS sequence"/>
</dbReference>
<evidence type="ECO:0000256" key="1">
    <source>
        <dbReference type="SAM" id="MobiDB-lite"/>
    </source>
</evidence>
<feature type="compositionally biased region" description="Low complexity" evidence="1">
    <location>
        <begin position="133"/>
        <end position="191"/>
    </location>
</feature>
<evidence type="ECO:0000313" key="2">
    <source>
        <dbReference type="EMBL" id="ODM93567.1"/>
    </source>
</evidence>
<feature type="region of interest" description="Disordered" evidence="1">
    <location>
        <begin position="670"/>
        <end position="698"/>
    </location>
</feature>
<protein>
    <submittedName>
        <fullName evidence="2">Uncharacterized protein</fullName>
    </submittedName>
</protein>